<name>A0AAE3AKK4_9FIRM</name>
<comment type="similarity">
    <text evidence="2">Belongs to the AzlC family.</text>
</comment>
<sequence length="252" mass="28460">MKRLAFKTAFPHTIPIFTGFCFLGMAYGIYMNASGFSFFYPLMMSMLIYGGSLEFVAVEMLLSPFAPVQVFIMAFLIQARHLFYGLSMLEKFKGLGWKKFYLIFGMCDETFSINCSAEIPEGVDRGWFFFFVTLLDQIYWVFGATLGGLIGSLLTFDTAGINFVMTSMFVVIFLEQWLKEKNHVSAIIGLSVSALCLFGFGANTFMIPTMITIIILLAVFRKPIEHMEEEITNKETTLKESTIKETAAGKTR</sequence>
<keyword evidence="7 8" id="KW-0472">Membrane</keyword>
<proteinExistence type="inferred from homology"/>
<feature type="transmembrane region" description="Helical" evidence="8">
    <location>
        <begin position="153"/>
        <end position="174"/>
    </location>
</feature>
<evidence type="ECO:0000256" key="5">
    <source>
        <dbReference type="ARBA" id="ARBA00022692"/>
    </source>
</evidence>
<feature type="transmembrane region" description="Helical" evidence="8">
    <location>
        <begin position="12"/>
        <end position="32"/>
    </location>
</feature>
<dbReference type="GO" id="GO:0005886">
    <property type="term" value="C:plasma membrane"/>
    <property type="evidence" value="ECO:0007669"/>
    <property type="project" value="UniProtKB-SubCell"/>
</dbReference>
<dbReference type="Proteomes" id="UP001198962">
    <property type="component" value="Unassembled WGS sequence"/>
</dbReference>
<organism evidence="9 10">
    <name type="scientific">Brotaphodocola catenula</name>
    <dbReference type="NCBI Taxonomy" id="2885361"/>
    <lineage>
        <taxon>Bacteria</taxon>
        <taxon>Bacillati</taxon>
        <taxon>Bacillota</taxon>
        <taxon>Clostridia</taxon>
        <taxon>Lachnospirales</taxon>
        <taxon>Lachnospiraceae</taxon>
        <taxon>Brotaphodocola</taxon>
    </lineage>
</organism>
<evidence type="ECO:0000256" key="4">
    <source>
        <dbReference type="ARBA" id="ARBA00022475"/>
    </source>
</evidence>
<gene>
    <name evidence="9" type="ORF">LKD32_01070</name>
</gene>
<evidence type="ECO:0000256" key="6">
    <source>
        <dbReference type="ARBA" id="ARBA00022989"/>
    </source>
</evidence>
<dbReference type="RefSeq" id="WP_308450344.1">
    <property type="nucleotide sequence ID" value="NZ_JAJEPU010000002.1"/>
</dbReference>
<evidence type="ECO:0000256" key="8">
    <source>
        <dbReference type="SAM" id="Phobius"/>
    </source>
</evidence>
<evidence type="ECO:0000256" key="2">
    <source>
        <dbReference type="ARBA" id="ARBA00010735"/>
    </source>
</evidence>
<dbReference type="InterPro" id="IPR011606">
    <property type="entry name" value="Brnchd-chn_aa_trnsp_permease"/>
</dbReference>
<evidence type="ECO:0000313" key="10">
    <source>
        <dbReference type="Proteomes" id="UP001198962"/>
    </source>
</evidence>
<dbReference type="EMBL" id="JAJEPU010000002">
    <property type="protein sequence ID" value="MCC2163483.1"/>
    <property type="molecule type" value="Genomic_DNA"/>
</dbReference>
<keyword evidence="3" id="KW-0813">Transport</keyword>
<keyword evidence="5 8" id="KW-0812">Transmembrane</keyword>
<protein>
    <submittedName>
        <fullName evidence="9">AzlC family ABC transporter permease</fullName>
    </submittedName>
</protein>
<comment type="caution">
    <text evidence="9">The sequence shown here is derived from an EMBL/GenBank/DDBJ whole genome shotgun (WGS) entry which is preliminary data.</text>
</comment>
<feature type="transmembrane region" description="Helical" evidence="8">
    <location>
        <begin position="38"/>
        <end position="58"/>
    </location>
</feature>
<reference evidence="9" key="1">
    <citation type="submission" date="2021-10" db="EMBL/GenBank/DDBJ databases">
        <title>Anaerobic single-cell dispensing facilitates the cultivation of human gut bacteria.</title>
        <authorList>
            <person name="Afrizal A."/>
        </authorList>
    </citation>
    <scope>NUCLEOTIDE SEQUENCE</scope>
    <source>
        <strain evidence="9">CLA-AA-H274</strain>
    </source>
</reference>
<evidence type="ECO:0000256" key="7">
    <source>
        <dbReference type="ARBA" id="ARBA00023136"/>
    </source>
</evidence>
<keyword evidence="6 8" id="KW-1133">Transmembrane helix</keyword>
<dbReference type="Pfam" id="PF03591">
    <property type="entry name" value="AzlC"/>
    <property type="match status" value="1"/>
</dbReference>
<feature type="transmembrane region" description="Helical" evidence="8">
    <location>
        <begin position="186"/>
        <end position="219"/>
    </location>
</feature>
<dbReference type="GO" id="GO:1903785">
    <property type="term" value="P:L-valine transmembrane transport"/>
    <property type="evidence" value="ECO:0007669"/>
    <property type="project" value="TreeGrafter"/>
</dbReference>
<dbReference type="PANTHER" id="PTHR34979:SF1">
    <property type="entry name" value="INNER MEMBRANE PROTEIN YGAZ"/>
    <property type="match status" value="1"/>
</dbReference>
<evidence type="ECO:0000313" key="9">
    <source>
        <dbReference type="EMBL" id="MCC2163483.1"/>
    </source>
</evidence>
<keyword evidence="10" id="KW-1185">Reference proteome</keyword>
<accession>A0AAE3AKK4</accession>
<feature type="transmembrane region" description="Helical" evidence="8">
    <location>
        <begin position="70"/>
        <end position="89"/>
    </location>
</feature>
<evidence type="ECO:0000256" key="1">
    <source>
        <dbReference type="ARBA" id="ARBA00004651"/>
    </source>
</evidence>
<dbReference type="AlphaFoldDB" id="A0AAE3AKK4"/>
<evidence type="ECO:0000256" key="3">
    <source>
        <dbReference type="ARBA" id="ARBA00022448"/>
    </source>
</evidence>
<comment type="subcellular location">
    <subcellularLocation>
        <location evidence="1">Cell membrane</location>
        <topology evidence="1">Multi-pass membrane protein</topology>
    </subcellularLocation>
</comment>
<dbReference type="PANTHER" id="PTHR34979">
    <property type="entry name" value="INNER MEMBRANE PROTEIN YGAZ"/>
    <property type="match status" value="1"/>
</dbReference>
<keyword evidence="4" id="KW-1003">Cell membrane</keyword>